<dbReference type="AlphaFoldDB" id="A0A2U1MIK0"/>
<organism evidence="6 7">
    <name type="scientific">Artemisia annua</name>
    <name type="common">Sweet wormwood</name>
    <dbReference type="NCBI Taxonomy" id="35608"/>
    <lineage>
        <taxon>Eukaryota</taxon>
        <taxon>Viridiplantae</taxon>
        <taxon>Streptophyta</taxon>
        <taxon>Embryophyta</taxon>
        <taxon>Tracheophyta</taxon>
        <taxon>Spermatophyta</taxon>
        <taxon>Magnoliopsida</taxon>
        <taxon>eudicotyledons</taxon>
        <taxon>Gunneridae</taxon>
        <taxon>Pentapetalae</taxon>
        <taxon>asterids</taxon>
        <taxon>campanulids</taxon>
        <taxon>Asterales</taxon>
        <taxon>Asteraceae</taxon>
        <taxon>Asteroideae</taxon>
        <taxon>Anthemideae</taxon>
        <taxon>Artemisiinae</taxon>
        <taxon>Artemisia</taxon>
    </lineage>
</organism>
<comment type="function">
    <text evidence="4">Invertase that cleaves sucrose into glucose and fructose.</text>
</comment>
<dbReference type="GO" id="GO:0005987">
    <property type="term" value="P:sucrose catabolic process"/>
    <property type="evidence" value="ECO:0007669"/>
    <property type="project" value="TreeGrafter"/>
</dbReference>
<keyword evidence="1 4" id="KW-0378">Hydrolase</keyword>
<evidence type="ECO:0000256" key="3">
    <source>
        <dbReference type="ARBA" id="ARBA00023295"/>
    </source>
</evidence>
<keyword evidence="2 4" id="KW-0119">Carbohydrate metabolism</keyword>
<comment type="similarity">
    <text evidence="4">Belongs to the glycosyl hydrolase 100 family.</text>
</comment>
<dbReference type="EC" id="3.2.1.26" evidence="4"/>
<name>A0A2U1MIK0_ARTAN</name>
<dbReference type="GO" id="GO:0005739">
    <property type="term" value="C:mitochondrion"/>
    <property type="evidence" value="ECO:0007669"/>
    <property type="project" value="TreeGrafter"/>
</dbReference>
<evidence type="ECO:0000256" key="5">
    <source>
        <dbReference type="SAM" id="MobiDB-lite"/>
    </source>
</evidence>
<keyword evidence="3 4" id="KW-0326">Glycosidase</keyword>
<protein>
    <recommendedName>
        <fullName evidence="4">Alkaline/neutral invertase</fullName>
        <ecNumber evidence="4">3.2.1.26</ecNumber>
    </recommendedName>
</protein>
<dbReference type="EMBL" id="PKPP01005198">
    <property type="protein sequence ID" value="PWA61038.1"/>
    <property type="molecule type" value="Genomic_DNA"/>
</dbReference>
<feature type="compositionally biased region" description="Polar residues" evidence="5">
    <location>
        <begin position="133"/>
        <end position="145"/>
    </location>
</feature>
<proteinExistence type="inferred from homology"/>
<dbReference type="GO" id="GO:0033926">
    <property type="term" value="F:endo-alpha-N-acetylgalactosaminidase activity"/>
    <property type="evidence" value="ECO:0007669"/>
    <property type="project" value="UniProtKB-UniRule"/>
</dbReference>
<reference evidence="6 7" key="1">
    <citation type="journal article" date="2018" name="Mol. Plant">
        <title>The genome of Artemisia annua provides insight into the evolution of Asteraceae family and artemisinin biosynthesis.</title>
        <authorList>
            <person name="Shen Q."/>
            <person name="Zhang L."/>
            <person name="Liao Z."/>
            <person name="Wang S."/>
            <person name="Yan T."/>
            <person name="Shi P."/>
            <person name="Liu M."/>
            <person name="Fu X."/>
            <person name="Pan Q."/>
            <person name="Wang Y."/>
            <person name="Lv Z."/>
            <person name="Lu X."/>
            <person name="Zhang F."/>
            <person name="Jiang W."/>
            <person name="Ma Y."/>
            <person name="Chen M."/>
            <person name="Hao X."/>
            <person name="Li L."/>
            <person name="Tang Y."/>
            <person name="Lv G."/>
            <person name="Zhou Y."/>
            <person name="Sun X."/>
            <person name="Brodelius P.E."/>
            <person name="Rose J.K.C."/>
            <person name="Tang K."/>
        </authorList>
    </citation>
    <scope>NUCLEOTIDE SEQUENCE [LARGE SCALE GENOMIC DNA]</scope>
    <source>
        <strain evidence="7">cv. Huhao1</strain>
        <tissue evidence="6">Leaf</tissue>
    </source>
</reference>
<feature type="region of interest" description="Disordered" evidence="5">
    <location>
        <begin position="99"/>
        <end position="211"/>
    </location>
</feature>
<dbReference type="Proteomes" id="UP000245207">
    <property type="component" value="Unassembled WGS sequence"/>
</dbReference>
<sequence>MERVMFSNSSKGSSIIKEPFGKLENIARSITDVKRIGREFKDTDKAVKTGNTDDILQKLGSKDLLKLGQRLFQGNRISLSSSAAITPQSSAKFLIPAKTKGTDANGKSSSSSHGDVLGLGGYASDDDEDKEVQNLSISSCASSRSTDLDDANGKSSSSSPGDILGLGCYASDDDEDKEVDDGKVPDTKSIKDESDSHGVVPNGGTDDYNDNFEKSKLDNYDALKSKQSVRDTNVGKHELPVKGGLKYLRVGGIKLWIVIIRDGLRQASLKIRTARHDGIKVEEVLDPDFGESAIGRVAPETVDVQTGIKLILNLCFSNGLDMFPSLLVTDGSCMIYRRMGIHGNPLEIQVTLRCAREMLASDEGSKNLVRTIG</sequence>
<comment type="catalytic activity">
    <reaction evidence="4">
        <text>Hydrolysis of terminal non-reducing beta-D-fructofuranoside residues in beta-D-fructofuranosides.</text>
        <dbReference type="EC" id="3.2.1.26"/>
    </reaction>
</comment>
<keyword evidence="7" id="KW-1185">Reference proteome</keyword>
<feature type="compositionally biased region" description="Basic and acidic residues" evidence="5">
    <location>
        <begin position="180"/>
        <end position="196"/>
    </location>
</feature>
<accession>A0A2U1MIK0</accession>
<evidence type="ECO:0000256" key="2">
    <source>
        <dbReference type="ARBA" id="ARBA00023277"/>
    </source>
</evidence>
<dbReference type="PANTHER" id="PTHR31916">
    <property type="match status" value="1"/>
</dbReference>
<dbReference type="InterPro" id="IPR024746">
    <property type="entry name" value="Glyco_hydro_100"/>
</dbReference>
<evidence type="ECO:0000313" key="6">
    <source>
        <dbReference type="EMBL" id="PWA61038.1"/>
    </source>
</evidence>
<dbReference type="PANTHER" id="PTHR31916:SF46">
    <property type="entry name" value="ALKALINE_NEUTRAL INVERTASE A, MITOCHONDRIAL"/>
    <property type="match status" value="1"/>
</dbReference>
<evidence type="ECO:0000313" key="7">
    <source>
        <dbReference type="Proteomes" id="UP000245207"/>
    </source>
</evidence>
<gene>
    <name evidence="6" type="ORF">CTI12_AA376260</name>
</gene>
<dbReference type="Pfam" id="PF12899">
    <property type="entry name" value="Glyco_hydro_100"/>
    <property type="match status" value="1"/>
</dbReference>
<dbReference type="GO" id="GO:0004575">
    <property type="term" value="F:sucrose alpha-glucosidase activity"/>
    <property type="evidence" value="ECO:0007669"/>
    <property type="project" value="TreeGrafter"/>
</dbReference>
<comment type="caution">
    <text evidence="6">The sequence shown here is derived from an EMBL/GenBank/DDBJ whole genome shotgun (WGS) entry which is preliminary data.</text>
</comment>
<evidence type="ECO:0000256" key="4">
    <source>
        <dbReference type="RuleBase" id="RU367047"/>
    </source>
</evidence>
<dbReference type="OrthoDB" id="1926161at2759"/>
<evidence type="ECO:0000256" key="1">
    <source>
        <dbReference type="ARBA" id="ARBA00022801"/>
    </source>
</evidence>